<keyword evidence="4" id="KW-0436">Ligase</keyword>
<feature type="domain" description="Glutamine amidotransferase" evidence="16">
    <location>
        <begin position="319"/>
        <end position="550"/>
    </location>
</feature>
<dbReference type="GO" id="GO:0042802">
    <property type="term" value="F:identical protein binding"/>
    <property type="evidence" value="ECO:0007669"/>
    <property type="project" value="TreeGrafter"/>
</dbReference>
<dbReference type="UniPathway" id="UPA00159">
    <property type="reaction ID" value="UER00277"/>
</dbReference>
<dbReference type="GO" id="GO:0005829">
    <property type="term" value="C:cytosol"/>
    <property type="evidence" value="ECO:0007669"/>
    <property type="project" value="TreeGrafter"/>
</dbReference>
<comment type="catalytic activity">
    <reaction evidence="11">
        <text>UTP + L-glutamine + ATP + H2O = CTP + L-glutamate + ADP + phosphate + 2 H(+)</text>
        <dbReference type="Rhea" id="RHEA:26426"/>
        <dbReference type="ChEBI" id="CHEBI:15377"/>
        <dbReference type="ChEBI" id="CHEBI:15378"/>
        <dbReference type="ChEBI" id="CHEBI:29985"/>
        <dbReference type="ChEBI" id="CHEBI:30616"/>
        <dbReference type="ChEBI" id="CHEBI:37563"/>
        <dbReference type="ChEBI" id="CHEBI:43474"/>
        <dbReference type="ChEBI" id="CHEBI:46398"/>
        <dbReference type="ChEBI" id="CHEBI:58359"/>
        <dbReference type="ChEBI" id="CHEBI:456216"/>
        <dbReference type="EC" id="6.3.4.2"/>
    </reaction>
</comment>
<evidence type="ECO:0000256" key="11">
    <source>
        <dbReference type="ARBA" id="ARBA00047781"/>
    </source>
</evidence>
<dbReference type="GO" id="GO:0005524">
    <property type="term" value="F:ATP binding"/>
    <property type="evidence" value="ECO:0007669"/>
    <property type="project" value="UniProtKB-KW"/>
</dbReference>
<evidence type="ECO:0000256" key="4">
    <source>
        <dbReference type="ARBA" id="ARBA00022598"/>
    </source>
</evidence>
<keyword evidence="8" id="KW-0460">Magnesium</keyword>
<evidence type="ECO:0000256" key="2">
    <source>
        <dbReference type="ARBA" id="ARBA00007533"/>
    </source>
</evidence>
<evidence type="ECO:0000259" key="17">
    <source>
        <dbReference type="Pfam" id="PF06418"/>
    </source>
</evidence>
<dbReference type="PANTHER" id="PTHR11550">
    <property type="entry name" value="CTP SYNTHASE"/>
    <property type="match status" value="1"/>
</dbReference>
<dbReference type="Gene3D" id="3.40.50.300">
    <property type="entry name" value="P-loop containing nucleotide triphosphate hydrolases"/>
    <property type="match status" value="1"/>
</dbReference>
<gene>
    <name evidence="18" type="ORF">COX22_00795</name>
</gene>
<comment type="pathway">
    <text evidence="1">Pyrimidine metabolism; CTP biosynthesis via de novo pathway; CTP from UDP: step 2/2.</text>
</comment>
<dbReference type="InterPro" id="IPR017456">
    <property type="entry name" value="CTP_synthase_N"/>
</dbReference>
<dbReference type="GO" id="GO:0019856">
    <property type="term" value="P:pyrimidine nucleobase biosynthetic process"/>
    <property type="evidence" value="ECO:0007669"/>
    <property type="project" value="TreeGrafter"/>
</dbReference>
<dbReference type="CDD" id="cd01746">
    <property type="entry name" value="GATase1_CTP_Synthase"/>
    <property type="match status" value="1"/>
</dbReference>
<dbReference type="Pfam" id="PF06418">
    <property type="entry name" value="CTP_synth_N"/>
    <property type="match status" value="1"/>
</dbReference>
<dbReference type="Gene3D" id="3.40.50.880">
    <property type="match status" value="1"/>
</dbReference>
<keyword evidence="9" id="KW-0315">Glutamine amidotransferase</keyword>
<accession>A0A2G9ZLS6</accession>
<name>A0A2G9ZLS6_9BACT</name>
<evidence type="ECO:0000256" key="13">
    <source>
        <dbReference type="ARBA" id="ARBA00075170"/>
    </source>
</evidence>
<dbReference type="InterPro" id="IPR004468">
    <property type="entry name" value="CTP_synthase"/>
</dbReference>
<evidence type="ECO:0000256" key="14">
    <source>
        <dbReference type="ARBA" id="ARBA00079941"/>
    </source>
</evidence>
<dbReference type="InterPro" id="IPR017926">
    <property type="entry name" value="GATASE"/>
</dbReference>
<evidence type="ECO:0000256" key="3">
    <source>
        <dbReference type="ARBA" id="ARBA00012291"/>
    </source>
</evidence>
<evidence type="ECO:0000313" key="19">
    <source>
        <dbReference type="Proteomes" id="UP000230729"/>
    </source>
</evidence>
<evidence type="ECO:0000256" key="7">
    <source>
        <dbReference type="ARBA" id="ARBA00022840"/>
    </source>
</evidence>
<evidence type="ECO:0000259" key="16">
    <source>
        <dbReference type="Pfam" id="PF00117"/>
    </source>
</evidence>
<dbReference type="PANTHER" id="PTHR11550:SF0">
    <property type="entry name" value="CTP SYNTHASE-RELATED"/>
    <property type="match status" value="1"/>
</dbReference>
<evidence type="ECO:0000256" key="15">
    <source>
        <dbReference type="ARBA" id="ARBA00083191"/>
    </source>
</evidence>
<keyword evidence="10" id="KW-0665">Pyrimidine biosynthesis</keyword>
<dbReference type="FunFam" id="3.40.50.880:FF:000002">
    <property type="entry name" value="CTP synthase"/>
    <property type="match status" value="1"/>
</dbReference>
<organism evidence="18 19">
    <name type="scientific">Candidatus Falkowbacteria bacterium CG23_combo_of_CG06-09_8_20_14_all_49_15</name>
    <dbReference type="NCBI Taxonomy" id="1974572"/>
    <lineage>
        <taxon>Bacteria</taxon>
        <taxon>Candidatus Falkowiibacteriota</taxon>
    </lineage>
</organism>
<evidence type="ECO:0000256" key="6">
    <source>
        <dbReference type="ARBA" id="ARBA00022741"/>
    </source>
</evidence>
<keyword evidence="5" id="KW-0479">Metal-binding</keyword>
<evidence type="ECO:0000256" key="12">
    <source>
        <dbReference type="ARBA" id="ARBA00070745"/>
    </source>
</evidence>
<dbReference type="InterPro" id="IPR027417">
    <property type="entry name" value="P-loop_NTPase"/>
</dbReference>
<dbReference type="AlphaFoldDB" id="A0A2G9ZLS6"/>
<dbReference type="GO" id="GO:0097268">
    <property type="term" value="C:cytoophidium"/>
    <property type="evidence" value="ECO:0007669"/>
    <property type="project" value="UniProtKB-ARBA"/>
</dbReference>
<evidence type="ECO:0000256" key="9">
    <source>
        <dbReference type="ARBA" id="ARBA00022962"/>
    </source>
</evidence>
<dbReference type="GO" id="GO:0046872">
    <property type="term" value="F:metal ion binding"/>
    <property type="evidence" value="ECO:0007669"/>
    <property type="project" value="UniProtKB-KW"/>
</dbReference>
<protein>
    <recommendedName>
        <fullName evidence="12">CTP synthase</fullName>
        <ecNumber evidence="3">6.3.4.2</ecNumber>
    </recommendedName>
    <alternativeName>
        <fullName evidence="14">Cytidine 5'-triphosphate synthase</fullName>
    </alternativeName>
    <alternativeName>
        <fullName evidence="15">Cytidine triphosphate synthetase</fullName>
    </alternativeName>
    <alternativeName>
        <fullName evidence="13">UTP--ammonia ligase</fullName>
    </alternativeName>
</protein>
<comment type="similarity">
    <text evidence="2">Belongs to the CTP synthase family.</text>
</comment>
<dbReference type="FunFam" id="3.40.50.300:FF:000009">
    <property type="entry name" value="CTP synthase"/>
    <property type="match status" value="1"/>
</dbReference>
<dbReference type="EMBL" id="PCSD01000016">
    <property type="protein sequence ID" value="PIP34094.1"/>
    <property type="molecule type" value="Genomic_DNA"/>
</dbReference>
<dbReference type="InterPro" id="IPR033828">
    <property type="entry name" value="GATase1_CTP_Synthase"/>
</dbReference>
<evidence type="ECO:0000313" key="18">
    <source>
        <dbReference type="EMBL" id="PIP34094.1"/>
    </source>
</evidence>
<reference evidence="18 19" key="1">
    <citation type="submission" date="2017-09" db="EMBL/GenBank/DDBJ databases">
        <title>Depth-based differentiation of microbial function through sediment-hosted aquifers and enrichment of novel symbionts in the deep terrestrial subsurface.</title>
        <authorList>
            <person name="Probst A.J."/>
            <person name="Ladd B."/>
            <person name="Jarett J.K."/>
            <person name="Geller-Mcgrath D.E."/>
            <person name="Sieber C.M."/>
            <person name="Emerson J.B."/>
            <person name="Anantharaman K."/>
            <person name="Thomas B.C."/>
            <person name="Malmstrom R."/>
            <person name="Stieglmeier M."/>
            <person name="Klingl A."/>
            <person name="Woyke T."/>
            <person name="Ryan C.M."/>
            <person name="Banfield J.F."/>
        </authorList>
    </citation>
    <scope>NUCLEOTIDE SEQUENCE [LARGE SCALE GENOMIC DNA]</scope>
    <source>
        <strain evidence="18">CG23_combo_of_CG06-09_8_20_14_all_49_15</strain>
    </source>
</reference>
<dbReference type="SUPFAM" id="SSF52540">
    <property type="entry name" value="P-loop containing nucleoside triphosphate hydrolases"/>
    <property type="match status" value="1"/>
</dbReference>
<dbReference type="NCBIfam" id="TIGR00337">
    <property type="entry name" value="PyrG"/>
    <property type="match status" value="1"/>
</dbReference>
<comment type="caution">
    <text evidence="18">The sequence shown here is derived from an EMBL/GenBank/DDBJ whole genome shotgun (WGS) entry which is preliminary data.</text>
</comment>
<evidence type="ECO:0000256" key="5">
    <source>
        <dbReference type="ARBA" id="ARBA00022723"/>
    </source>
</evidence>
<evidence type="ECO:0000256" key="8">
    <source>
        <dbReference type="ARBA" id="ARBA00022842"/>
    </source>
</evidence>
<feature type="domain" description="CTP synthase N-terminal" evidence="17">
    <location>
        <begin position="16"/>
        <end position="279"/>
    </location>
</feature>
<dbReference type="PROSITE" id="PS51273">
    <property type="entry name" value="GATASE_TYPE_1"/>
    <property type="match status" value="1"/>
</dbReference>
<dbReference type="Pfam" id="PF00117">
    <property type="entry name" value="GATase"/>
    <property type="match status" value="1"/>
</dbReference>
<evidence type="ECO:0000256" key="10">
    <source>
        <dbReference type="ARBA" id="ARBA00022975"/>
    </source>
</evidence>
<evidence type="ECO:0000256" key="1">
    <source>
        <dbReference type="ARBA" id="ARBA00005171"/>
    </source>
</evidence>
<dbReference type="SUPFAM" id="SSF52317">
    <property type="entry name" value="Class I glutamine amidotransferase-like"/>
    <property type="match status" value="1"/>
</dbReference>
<dbReference type="EC" id="6.3.4.2" evidence="3"/>
<dbReference type="NCBIfam" id="NF003792">
    <property type="entry name" value="PRK05380.1"/>
    <property type="match status" value="1"/>
</dbReference>
<dbReference type="GO" id="GO:0003883">
    <property type="term" value="F:CTP synthase activity"/>
    <property type="evidence" value="ECO:0007669"/>
    <property type="project" value="UniProtKB-EC"/>
</dbReference>
<dbReference type="GO" id="GO:0044210">
    <property type="term" value="P:'de novo' CTP biosynthetic process"/>
    <property type="evidence" value="ECO:0007669"/>
    <property type="project" value="UniProtKB-UniPathway"/>
</dbReference>
<sequence length="562" mass="63034">MLKRKRAPRRKVVKTKYIFVVGGVMSGVGKGITVSSIGRILLSKGFSVSAIKIDPYINVDAGTMNPVEHGEVFVTEDGDETDQDIGNYERFLNKNIYRDNYMTTGRIYQAVIGRERNLEYGGRCVEVVPDIPNEVIARIRRAAAKEQAEIMIVEIGGTIGEYQNLLFLEAARMMHLADPKNVIFAIVSYLPIPAKVGEMKTKPTQYAVRSLNAAGIQPDFIIARAAATIDRPRRRKLAIFCNIGEEDVISAPDIDSIYEVPINFEKDNFGERILKKFGLRPRHKDLHDWRAMVEKYKNAKKTATIGIVGKYFATGDFCLSDSYISVIEAIRHGGLANGCRVELRWLNAEDVEKNGTSELRGLDGVIVPQGWGSRGAEGKIKTIQYCREKKVPYLGLCYGMQMAVIEFARHVCGLDGANSEEVDPKNPHPVIHIMPGQKELLAKKQYGGTIRLGGWPCKLVKGTHLAAAYRRFGKKDEIVSERHRHRYEFNNGYRDLLANRGLKIAGLSPDGKIVEAVEMADHPFFIGTQFHPEYISRPLDPHPLFAEFVRVCLRAKKVGRMK</sequence>
<keyword evidence="6" id="KW-0547">Nucleotide-binding</keyword>
<dbReference type="Proteomes" id="UP000230729">
    <property type="component" value="Unassembled WGS sequence"/>
</dbReference>
<proteinExistence type="inferred from homology"/>
<dbReference type="InterPro" id="IPR029062">
    <property type="entry name" value="Class_I_gatase-like"/>
</dbReference>
<keyword evidence="7" id="KW-0067">ATP-binding</keyword>